<dbReference type="Proteomes" id="UP000054270">
    <property type="component" value="Unassembled WGS sequence"/>
</dbReference>
<feature type="non-terminal residue" evidence="3">
    <location>
        <position position="229"/>
    </location>
</feature>
<evidence type="ECO:0000313" key="3">
    <source>
        <dbReference type="EMBL" id="KJA16903.1"/>
    </source>
</evidence>
<dbReference type="OMA" id="PNDNART"/>
<evidence type="ECO:0000259" key="2">
    <source>
        <dbReference type="Pfam" id="PF25597"/>
    </source>
</evidence>
<evidence type="ECO:0000256" key="1">
    <source>
        <dbReference type="SAM" id="MobiDB-lite"/>
    </source>
</evidence>
<sequence length="229" mass="25353">TPYKALTGRKPDLSNLHPWGTRVWVHTTAGSKLDGRAKEGRWVGFDKESKAHRIYWEGKRTITVERSVRFVPETRDVHVEAEDVPLEGEIEGEKPAVPISDDDKRPISPQPSLCATVEDVVEDDADDELVPAAEPVEESGRPTRVRKESDYVHRLRSGEGTASGRSGAAAIPRGLQLVHDVVEEAAMSALSDDWEMVAVEDFAMATVMDAAEGLNPSYEEAKLREDWPK</sequence>
<evidence type="ECO:0000313" key="4">
    <source>
        <dbReference type="Proteomes" id="UP000054270"/>
    </source>
</evidence>
<organism evidence="3 4">
    <name type="scientific">Hypholoma sublateritium (strain FD-334 SS-4)</name>
    <dbReference type="NCBI Taxonomy" id="945553"/>
    <lineage>
        <taxon>Eukaryota</taxon>
        <taxon>Fungi</taxon>
        <taxon>Dikarya</taxon>
        <taxon>Basidiomycota</taxon>
        <taxon>Agaricomycotina</taxon>
        <taxon>Agaricomycetes</taxon>
        <taxon>Agaricomycetidae</taxon>
        <taxon>Agaricales</taxon>
        <taxon>Agaricineae</taxon>
        <taxon>Strophariaceae</taxon>
        <taxon>Hypholoma</taxon>
    </lineage>
</organism>
<dbReference type="EMBL" id="KN817613">
    <property type="protein sequence ID" value="KJA16903.1"/>
    <property type="molecule type" value="Genomic_DNA"/>
</dbReference>
<keyword evidence="4" id="KW-1185">Reference proteome</keyword>
<feature type="non-terminal residue" evidence="3">
    <location>
        <position position="1"/>
    </location>
</feature>
<reference evidence="4" key="1">
    <citation type="submission" date="2014-04" db="EMBL/GenBank/DDBJ databases">
        <title>Evolutionary Origins and Diversification of the Mycorrhizal Mutualists.</title>
        <authorList>
            <consortium name="DOE Joint Genome Institute"/>
            <consortium name="Mycorrhizal Genomics Consortium"/>
            <person name="Kohler A."/>
            <person name="Kuo A."/>
            <person name="Nagy L.G."/>
            <person name="Floudas D."/>
            <person name="Copeland A."/>
            <person name="Barry K.W."/>
            <person name="Cichocki N."/>
            <person name="Veneault-Fourrey C."/>
            <person name="LaButti K."/>
            <person name="Lindquist E.A."/>
            <person name="Lipzen A."/>
            <person name="Lundell T."/>
            <person name="Morin E."/>
            <person name="Murat C."/>
            <person name="Riley R."/>
            <person name="Ohm R."/>
            <person name="Sun H."/>
            <person name="Tunlid A."/>
            <person name="Henrissat B."/>
            <person name="Grigoriev I.V."/>
            <person name="Hibbett D.S."/>
            <person name="Martin F."/>
        </authorList>
    </citation>
    <scope>NUCLEOTIDE SEQUENCE [LARGE SCALE GENOMIC DNA]</scope>
    <source>
        <strain evidence="4">FD-334 SS-4</strain>
    </source>
</reference>
<feature type="region of interest" description="Disordered" evidence="1">
    <location>
        <begin position="86"/>
        <end position="105"/>
    </location>
</feature>
<feature type="domain" description="Retroviral polymerase SH3-like" evidence="2">
    <location>
        <begin position="22"/>
        <end position="73"/>
    </location>
</feature>
<name>A0A0D2M121_HYPSF</name>
<gene>
    <name evidence="3" type="ORF">HYPSUDRAFT_124221</name>
</gene>
<dbReference type="AlphaFoldDB" id="A0A0D2M121"/>
<protein>
    <recommendedName>
        <fullName evidence="2">Retroviral polymerase SH3-like domain-containing protein</fullName>
    </recommendedName>
</protein>
<dbReference type="Pfam" id="PF25597">
    <property type="entry name" value="SH3_retrovirus"/>
    <property type="match status" value="1"/>
</dbReference>
<dbReference type="InterPro" id="IPR057670">
    <property type="entry name" value="SH3_retrovirus"/>
</dbReference>
<dbReference type="OrthoDB" id="2802215at2759"/>
<accession>A0A0D2M121</accession>
<proteinExistence type="predicted"/>